<dbReference type="AlphaFoldDB" id="A0A059XU76"/>
<comment type="function">
    <text evidence="1">Involved in the catabolism of quinolinic acid (QA).</text>
</comment>
<evidence type="ECO:0000259" key="11">
    <source>
        <dbReference type="Pfam" id="PF01729"/>
    </source>
</evidence>
<feature type="binding site" evidence="10">
    <location>
        <begin position="253"/>
        <end position="255"/>
    </location>
    <ligand>
        <name>substrate</name>
    </ligand>
</feature>
<keyword evidence="5" id="KW-0662">Pyridine nucleotide biosynthesis</keyword>
<feature type="binding site" evidence="10">
    <location>
        <position position="206"/>
    </location>
    <ligand>
        <name>substrate</name>
    </ligand>
</feature>
<dbReference type="InterPro" id="IPR022412">
    <property type="entry name" value="Quinolinate_PRibosylTrfase_N"/>
</dbReference>
<dbReference type="OrthoDB" id="9782546at2"/>
<dbReference type="PANTHER" id="PTHR32179">
    <property type="entry name" value="NICOTINATE-NUCLEOTIDE PYROPHOSPHORYLASE [CARBOXYLATING]"/>
    <property type="match status" value="1"/>
</dbReference>
<feature type="binding site" evidence="10">
    <location>
        <position position="103"/>
    </location>
    <ligand>
        <name>substrate</name>
    </ligand>
</feature>
<feature type="binding site" evidence="10">
    <location>
        <position position="176"/>
    </location>
    <ligand>
        <name>substrate</name>
    </ligand>
</feature>
<reference evidence="13 14" key="2">
    <citation type="journal article" date="2015" name="Biomed. Res. Int.">
        <title>Effects of Arsenite Resistance on the Growth and Functional Gene Expression of Leptospirillum ferriphilum and Acidithiobacillus thiooxidans in Pure Culture and Coculture.</title>
        <authorList>
            <person name="Jiang H."/>
            <person name="Liang Y."/>
            <person name="Yin H."/>
            <person name="Xiao Y."/>
            <person name="Guo X."/>
            <person name="Xu Y."/>
            <person name="Hu Q."/>
            <person name="Liu H."/>
            <person name="Liu X."/>
        </authorList>
    </citation>
    <scope>NUCLEOTIDE SEQUENCE [LARGE SCALE GENOMIC DNA]</scope>
    <source>
        <strain evidence="13 14">YSK</strain>
    </source>
</reference>
<dbReference type="InterPro" id="IPR027277">
    <property type="entry name" value="NadC/ModD"/>
</dbReference>
<dbReference type="GO" id="GO:0004514">
    <property type="term" value="F:nicotinate-nucleotide diphosphorylase (carboxylating) activity"/>
    <property type="evidence" value="ECO:0007669"/>
    <property type="project" value="UniProtKB-EC"/>
</dbReference>
<dbReference type="HOGENOM" id="CLU_039622_0_1_0"/>
<evidence type="ECO:0000256" key="10">
    <source>
        <dbReference type="PIRSR" id="PIRSR006250-1"/>
    </source>
</evidence>
<feature type="binding site" evidence="10">
    <location>
        <begin position="142"/>
        <end position="144"/>
    </location>
    <ligand>
        <name>substrate</name>
    </ligand>
</feature>
<keyword evidence="6 9" id="KW-0328">Glycosyltransferase</keyword>
<feature type="binding site" evidence="10">
    <location>
        <position position="166"/>
    </location>
    <ligand>
        <name>substrate</name>
    </ligand>
</feature>
<dbReference type="Pfam" id="PF01729">
    <property type="entry name" value="QRPTase_C"/>
    <property type="match status" value="1"/>
</dbReference>
<dbReference type="RefSeq" id="WP_014960864.1">
    <property type="nucleotide sequence ID" value="NZ_CP007243.1"/>
</dbReference>
<dbReference type="PIRSF" id="PIRSF006250">
    <property type="entry name" value="NadC_ModD"/>
    <property type="match status" value="1"/>
</dbReference>
<evidence type="ECO:0000313" key="14">
    <source>
        <dbReference type="Proteomes" id="UP000027059"/>
    </source>
</evidence>
<dbReference type="InterPro" id="IPR037128">
    <property type="entry name" value="Quinolinate_PRibosylTase_N_sf"/>
</dbReference>
<dbReference type="EC" id="2.4.2.19" evidence="4"/>
<dbReference type="EMBL" id="CP007243">
    <property type="protein sequence ID" value="AIA30383.1"/>
    <property type="molecule type" value="Genomic_DNA"/>
</dbReference>
<feature type="domain" description="Quinolinate phosphoribosyl transferase C-terminal" evidence="11">
    <location>
        <begin position="117"/>
        <end position="284"/>
    </location>
</feature>
<evidence type="ECO:0000256" key="7">
    <source>
        <dbReference type="ARBA" id="ARBA00022679"/>
    </source>
</evidence>
<dbReference type="CDD" id="cd01572">
    <property type="entry name" value="QPRTase"/>
    <property type="match status" value="1"/>
</dbReference>
<reference evidence="14" key="1">
    <citation type="submission" date="2014-02" db="EMBL/GenBank/DDBJ databases">
        <title>Complete genome sequence and comparative genomic analysis of the nitrogen-fixing bacterium Leptospirillum ferriphilum YSK.</title>
        <authorList>
            <person name="Guo X."/>
            <person name="Yin H."/>
            <person name="Liang Y."/>
            <person name="Hu Q."/>
            <person name="Ma L."/>
            <person name="Xiao Y."/>
            <person name="Zhang X."/>
            <person name="Qiu G."/>
            <person name="Liu X."/>
        </authorList>
    </citation>
    <scope>NUCLEOTIDE SEQUENCE [LARGE SCALE GENOMIC DNA]</scope>
    <source>
        <strain evidence="14">YSK</strain>
    </source>
</reference>
<feature type="binding site" evidence="10">
    <location>
        <position position="227"/>
    </location>
    <ligand>
        <name>substrate</name>
    </ligand>
</feature>
<dbReference type="Proteomes" id="UP000027059">
    <property type="component" value="Chromosome"/>
</dbReference>
<dbReference type="GO" id="GO:0005737">
    <property type="term" value="C:cytoplasm"/>
    <property type="evidence" value="ECO:0007669"/>
    <property type="project" value="TreeGrafter"/>
</dbReference>
<keyword evidence="14" id="KW-1185">Reference proteome</keyword>
<evidence type="ECO:0000256" key="6">
    <source>
        <dbReference type="ARBA" id="ARBA00022676"/>
    </source>
</evidence>
<evidence type="ECO:0000256" key="4">
    <source>
        <dbReference type="ARBA" id="ARBA00011944"/>
    </source>
</evidence>
<dbReference type="PANTHER" id="PTHR32179:SF3">
    <property type="entry name" value="NICOTINATE-NUCLEOTIDE PYROPHOSPHORYLASE [CARBOXYLATING]"/>
    <property type="match status" value="1"/>
</dbReference>
<dbReference type="InterPro" id="IPR002638">
    <property type="entry name" value="Quinolinate_PRibosylTrfase_C"/>
</dbReference>
<dbReference type="NCBIfam" id="TIGR00078">
    <property type="entry name" value="nadC"/>
    <property type="match status" value="1"/>
</dbReference>
<sequence>MKELFDPFVRESISIFLSEDVGRGDVTTRSLFSPEERSRKQAAHLVAESAGRVCGIPFVEEVFLQLDPGTFFQWHQKEGEPYTQNAVLGRIECRLEALLAGERLALNLLKHLSGIAFLASVYVERATKARPAGLRPLRVVETRKTLPGLRFFQKYAVRTGGGHNHRYSLDDGLLIKDNHLVAAGGVKPALEKARKNAPHPLRIELEVDTAHQALEGAQEGADILLLDNMSTALLEQLVPRLRLLNPSLILEVSGGVTLDRIEELARLDIDVISVGALTHSSPDAPLRLDFLA</sequence>
<gene>
    <name evidence="13" type="ORF">Y981_05175</name>
</gene>
<dbReference type="GO" id="GO:0034213">
    <property type="term" value="P:quinolinate catabolic process"/>
    <property type="evidence" value="ECO:0007669"/>
    <property type="project" value="TreeGrafter"/>
</dbReference>
<protein>
    <recommendedName>
        <fullName evidence="4">nicotinate-nucleotide diphosphorylase (carboxylating)</fullName>
        <ecNumber evidence="4">2.4.2.19</ecNumber>
    </recommendedName>
    <alternativeName>
        <fullName evidence="8">Quinolinate phosphoribosyltransferase [decarboxylating]</fullName>
    </alternativeName>
</protein>
<name>A0A059XU76_9BACT</name>
<dbReference type="InterPro" id="IPR004393">
    <property type="entry name" value="NadC"/>
</dbReference>
<feature type="domain" description="Quinolinate phosphoribosyl transferase N-terminal" evidence="12">
    <location>
        <begin position="25"/>
        <end position="113"/>
    </location>
</feature>
<dbReference type="GO" id="GO:0009435">
    <property type="term" value="P:NAD+ biosynthetic process"/>
    <property type="evidence" value="ECO:0007669"/>
    <property type="project" value="UniProtKB-UniPathway"/>
</dbReference>
<organism evidence="13 14">
    <name type="scientific">Leptospirillum ferriphilum YSK</name>
    <dbReference type="NCBI Taxonomy" id="1441628"/>
    <lineage>
        <taxon>Bacteria</taxon>
        <taxon>Pseudomonadati</taxon>
        <taxon>Nitrospirota</taxon>
        <taxon>Nitrospiria</taxon>
        <taxon>Nitrospirales</taxon>
        <taxon>Nitrospiraceae</taxon>
        <taxon>Leptospirillum</taxon>
    </lineage>
</organism>
<evidence type="ECO:0000256" key="5">
    <source>
        <dbReference type="ARBA" id="ARBA00022642"/>
    </source>
</evidence>
<evidence type="ECO:0000313" key="13">
    <source>
        <dbReference type="EMBL" id="AIA30383.1"/>
    </source>
</evidence>
<dbReference type="FunFam" id="3.20.20.70:FF:000030">
    <property type="entry name" value="Nicotinate-nucleotide pyrophosphorylase, carboxylating"/>
    <property type="match status" value="1"/>
</dbReference>
<comment type="pathway">
    <text evidence="2">Cofactor biosynthesis; NAD(+) biosynthesis; nicotinate D-ribonucleotide from quinolinate: step 1/1.</text>
</comment>
<accession>A0A059XU76</accession>
<dbReference type="UniPathway" id="UPA00253">
    <property type="reaction ID" value="UER00331"/>
</dbReference>
<evidence type="ECO:0000256" key="8">
    <source>
        <dbReference type="ARBA" id="ARBA00033102"/>
    </source>
</evidence>
<dbReference type="InterPro" id="IPR013785">
    <property type="entry name" value="Aldolase_TIM"/>
</dbReference>
<proteinExistence type="inferred from homology"/>
<dbReference type="Gene3D" id="3.90.1170.20">
    <property type="entry name" value="Quinolinate phosphoribosyl transferase, N-terminal domain"/>
    <property type="match status" value="1"/>
</dbReference>
<dbReference type="Pfam" id="PF02749">
    <property type="entry name" value="QRPTase_N"/>
    <property type="match status" value="1"/>
</dbReference>
<evidence type="ECO:0000256" key="3">
    <source>
        <dbReference type="ARBA" id="ARBA00009400"/>
    </source>
</evidence>
<keyword evidence="7 9" id="KW-0808">Transferase</keyword>
<evidence type="ECO:0000259" key="12">
    <source>
        <dbReference type="Pfam" id="PF02749"/>
    </source>
</evidence>
<feature type="binding site" evidence="10">
    <location>
        <begin position="274"/>
        <end position="276"/>
    </location>
    <ligand>
        <name>substrate</name>
    </ligand>
</feature>
<evidence type="ECO:0000256" key="1">
    <source>
        <dbReference type="ARBA" id="ARBA00003237"/>
    </source>
</evidence>
<comment type="similarity">
    <text evidence="3 9">Belongs to the NadC/ModD family.</text>
</comment>
<dbReference type="InterPro" id="IPR036068">
    <property type="entry name" value="Nicotinate_pribotase-like_C"/>
</dbReference>
<evidence type="ECO:0000256" key="9">
    <source>
        <dbReference type="PIRNR" id="PIRNR006250"/>
    </source>
</evidence>
<dbReference type="SUPFAM" id="SSF54675">
    <property type="entry name" value="Nicotinate/Quinolinate PRTase N-terminal domain-like"/>
    <property type="match status" value="1"/>
</dbReference>
<evidence type="ECO:0000256" key="2">
    <source>
        <dbReference type="ARBA" id="ARBA00004893"/>
    </source>
</evidence>
<dbReference type="KEGG" id="lfp:Y981_05175"/>
<dbReference type="Gene3D" id="3.20.20.70">
    <property type="entry name" value="Aldolase class I"/>
    <property type="match status" value="1"/>
</dbReference>
<dbReference type="SUPFAM" id="SSF51690">
    <property type="entry name" value="Nicotinate/Quinolinate PRTase C-terminal domain-like"/>
    <property type="match status" value="1"/>
</dbReference>